<dbReference type="KEGG" id="ngr:NAEGRDRAFT_47514"/>
<dbReference type="PANTHER" id="PTHR10504">
    <property type="entry name" value="BACTERICIDAL PERMEABILITY-INCREASING BPI PROTEIN-RELATED"/>
    <property type="match status" value="1"/>
</dbReference>
<dbReference type="OMA" id="LMIDFGF"/>
<dbReference type="VEuPathDB" id="AmoebaDB:NAEGRDRAFT_47514"/>
<dbReference type="Gene3D" id="3.15.20.10">
    <property type="entry name" value="Bactericidal permeability-increasing protein, domain 2"/>
    <property type="match status" value="1"/>
</dbReference>
<name>D2V8G5_NAEGR</name>
<dbReference type="PANTHER" id="PTHR10504:SF131">
    <property type="entry name" value="BPI2 DOMAIN-CONTAINING PROTEIN"/>
    <property type="match status" value="1"/>
</dbReference>
<dbReference type="SUPFAM" id="SSF55394">
    <property type="entry name" value="Bactericidal permeability-increasing protein, BPI"/>
    <property type="match status" value="2"/>
</dbReference>
<evidence type="ECO:0000259" key="1">
    <source>
        <dbReference type="SMART" id="SM00329"/>
    </source>
</evidence>
<protein>
    <recommendedName>
        <fullName evidence="1">Lipid-binding serum glycoprotein C-terminal domain-containing protein</fullName>
    </recommendedName>
</protein>
<dbReference type="InterPro" id="IPR017943">
    <property type="entry name" value="Bactericidal_perm-incr_a/b_dom"/>
</dbReference>
<dbReference type="GO" id="GO:0008289">
    <property type="term" value="F:lipid binding"/>
    <property type="evidence" value="ECO:0007669"/>
    <property type="project" value="InterPro"/>
</dbReference>
<gene>
    <name evidence="2" type="ORF">NAEGRDRAFT_47514</name>
</gene>
<accession>D2V8G5</accession>
<dbReference type="RefSeq" id="XP_002679549.1">
    <property type="nucleotide sequence ID" value="XM_002679503.1"/>
</dbReference>
<sequence length="523" mass="57712">MIIGLCASLISGSNLRGNIKTITNKIKATPLKPSSAGFLNISYLNQIIKKNKDEFAQYVKDHIVIPQINVTQHVSVIGDVQVVVSETKLQQIDLGQDIQTSLDPTGNYFYVKMSKASLVLTTKFQYKQLSFPYLTGSGIADVNTESVYGGLRLQLSITPDEKPQFMSQVGLELYDMKIHISEGGIQGWIINLLDSLFTSTINKLIANAVSDTIHLKIQEVNDYIAQQPFIMPINLSSTMSLMIDFGFDIFKVVDYLTVGAFSQVRFFDKSLGEKLPFEPVDLPTSPTSNDLLQIYVTDFVVKSLLFSLHQSNQISFVVTPEMVPPTEMIQLNTTSLKIYLPELYNKYPNQLVQLVLSSNPSNAPVPDFNITTVGMNANFNGELLFQVLNGSSTVNAFSVSVAAQFSLDKISLKNNATTINMTAEIDNPSVLLTLKQSWIGPIDIKNFAFIVNVVVARGVVRQLNIQLADGIPLFNLANYLPGLIIDNTNLSVQNGYVGIGISGEYRPSAIQDAKPSKKFKLNK</sequence>
<keyword evidence="3" id="KW-1185">Reference proteome</keyword>
<dbReference type="InterPro" id="IPR001124">
    <property type="entry name" value="Lipid-bd_serum_glycop_C"/>
</dbReference>
<dbReference type="Proteomes" id="UP000006671">
    <property type="component" value="Unassembled WGS sequence"/>
</dbReference>
<dbReference type="InParanoid" id="D2V8G5"/>
<proteinExistence type="predicted"/>
<dbReference type="Gene3D" id="3.15.10.10">
    <property type="entry name" value="Bactericidal permeability-increasing protein, domain 1"/>
    <property type="match status" value="1"/>
</dbReference>
<dbReference type="InterPro" id="IPR032942">
    <property type="entry name" value="BPI/LBP/Plunc"/>
</dbReference>
<dbReference type="OrthoDB" id="10255543at2759"/>
<dbReference type="EMBL" id="GG738857">
    <property type="protein sequence ID" value="EFC46805.1"/>
    <property type="molecule type" value="Genomic_DNA"/>
</dbReference>
<feature type="domain" description="Lipid-binding serum glycoprotein C-terminal" evidence="1">
    <location>
        <begin position="286"/>
        <end position="501"/>
    </location>
</feature>
<dbReference type="GeneID" id="8848824"/>
<dbReference type="Pfam" id="PF02886">
    <property type="entry name" value="LBP_BPI_CETP_C"/>
    <property type="match status" value="1"/>
</dbReference>
<organism evidence="3">
    <name type="scientific">Naegleria gruberi</name>
    <name type="common">Amoeba</name>
    <dbReference type="NCBI Taxonomy" id="5762"/>
    <lineage>
        <taxon>Eukaryota</taxon>
        <taxon>Discoba</taxon>
        <taxon>Heterolobosea</taxon>
        <taxon>Tetramitia</taxon>
        <taxon>Eutetramitia</taxon>
        <taxon>Vahlkampfiidae</taxon>
        <taxon>Naegleria</taxon>
    </lineage>
</organism>
<reference evidence="2 3" key="1">
    <citation type="journal article" date="2010" name="Cell">
        <title>The genome of Naegleria gruberi illuminates early eukaryotic versatility.</title>
        <authorList>
            <person name="Fritz-Laylin L.K."/>
            <person name="Prochnik S.E."/>
            <person name="Ginger M.L."/>
            <person name="Dacks J.B."/>
            <person name="Carpenter M.L."/>
            <person name="Field M.C."/>
            <person name="Kuo A."/>
            <person name="Paredez A."/>
            <person name="Chapman J."/>
            <person name="Pham J."/>
            <person name="Shu S."/>
            <person name="Neupane R."/>
            <person name="Cipriano M."/>
            <person name="Mancuso J."/>
            <person name="Tu H."/>
            <person name="Salamov A."/>
            <person name="Lindquist E."/>
            <person name="Shapiro H."/>
            <person name="Lucas S."/>
            <person name="Grigoriev I.V."/>
            <person name="Cande W.Z."/>
            <person name="Fulton C."/>
            <person name="Rokhsar D.S."/>
            <person name="Dawson S.C."/>
        </authorList>
    </citation>
    <scope>NUCLEOTIDE SEQUENCE [LARGE SCALE GENOMIC DNA]</scope>
    <source>
        <strain evidence="2 3">NEG-M</strain>
    </source>
</reference>
<dbReference type="eggNOG" id="KOG4160">
    <property type="taxonomic scope" value="Eukaryota"/>
</dbReference>
<evidence type="ECO:0000313" key="2">
    <source>
        <dbReference type="EMBL" id="EFC46805.1"/>
    </source>
</evidence>
<dbReference type="SMART" id="SM00329">
    <property type="entry name" value="BPI2"/>
    <property type="match status" value="1"/>
</dbReference>
<evidence type="ECO:0000313" key="3">
    <source>
        <dbReference type="Proteomes" id="UP000006671"/>
    </source>
</evidence>
<dbReference type="AlphaFoldDB" id="D2V8G5"/>